<sequence>MPPVGSPRPPVAQYHAAARPGADFRSVFGKAVGGGGLLAGVTILLVEDSRAAADTMRLMCQRLGARLRRADSAEAARRHLALYRPDAVLVDLGLPDEPGEALIAEIAASTGRPAALIGISGLIEGRGAALAAGVDGFLEKPLPGALALARVVMPLAEAHHPGAALAMRNAASTALLLSGARPDPAALRDDLLLADRLLALPRLAQGTGYVLGFLRGLGRITGDAALARMAQRVAEGDAPLAALADLVRDRIAVQAPAVGPASGSQGAGAARQDR</sequence>
<dbReference type="Gene3D" id="3.40.50.2300">
    <property type="match status" value="1"/>
</dbReference>
<dbReference type="InterPro" id="IPR001789">
    <property type="entry name" value="Sig_transdc_resp-reg_receiver"/>
</dbReference>
<feature type="modified residue" description="4-aspartylphosphate" evidence="2">
    <location>
        <position position="91"/>
    </location>
</feature>
<accession>A0A4S3MMM9</accession>
<evidence type="ECO:0000313" key="4">
    <source>
        <dbReference type="EMBL" id="THD81600.1"/>
    </source>
</evidence>
<keyword evidence="5" id="KW-1185">Reference proteome</keyword>
<name>A0A4S3MMM9_9RHOB</name>
<comment type="caution">
    <text evidence="4">The sequence shown here is derived from an EMBL/GenBank/DDBJ whole genome shotgun (WGS) entry which is preliminary data.</text>
</comment>
<dbReference type="SUPFAM" id="SSF52172">
    <property type="entry name" value="CheY-like"/>
    <property type="match status" value="1"/>
</dbReference>
<evidence type="ECO:0000259" key="3">
    <source>
        <dbReference type="PROSITE" id="PS50110"/>
    </source>
</evidence>
<evidence type="ECO:0000256" key="2">
    <source>
        <dbReference type="PROSITE-ProRule" id="PRU00169"/>
    </source>
</evidence>
<dbReference type="Proteomes" id="UP000309450">
    <property type="component" value="Unassembled WGS sequence"/>
</dbReference>
<dbReference type="InterPro" id="IPR011006">
    <property type="entry name" value="CheY-like_superfamily"/>
</dbReference>
<dbReference type="PANTHER" id="PTHR44591">
    <property type="entry name" value="STRESS RESPONSE REGULATOR PROTEIN 1"/>
    <property type="match status" value="1"/>
</dbReference>
<gene>
    <name evidence="4" type="ORF">E7811_16440</name>
</gene>
<dbReference type="OrthoDB" id="7831674at2"/>
<feature type="domain" description="Response regulatory" evidence="3">
    <location>
        <begin position="42"/>
        <end position="155"/>
    </location>
</feature>
<keyword evidence="1 2" id="KW-0597">Phosphoprotein</keyword>
<dbReference type="PROSITE" id="PS50110">
    <property type="entry name" value="RESPONSE_REGULATORY"/>
    <property type="match status" value="1"/>
</dbReference>
<dbReference type="GO" id="GO:0000160">
    <property type="term" value="P:phosphorelay signal transduction system"/>
    <property type="evidence" value="ECO:0007669"/>
    <property type="project" value="InterPro"/>
</dbReference>
<dbReference type="Pfam" id="PF00072">
    <property type="entry name" value="Response_reg"/>
    <property type="match status" value="1"/>
</dbReference>
<dbReference type="CDD" id="cd00156">
    <property type="entry name" value="REC"/>
    <property type="match status" value="1"/>
</dbReference>
<dbReference type="PANTHER" id="PTHR44591:SF3">
    <property type="entry name" value="RESPONSE REGULATORY DOMAIN-CONTAINING PROTEIN"/>
    <property type="match status" value="1"/>
</dbReference>
<organism evidence="4 5">
    <name type="scientific">Aliigemmobacter aestuarii</name>
    <dbReference type="NCBI Taxonomy" id="1445661"/>
    <lineage>
        <taxon>Bacteria</taxon>
        <taxon>Pseudomonadati</taxon>
        <taxon>Pseudomonadota</taxon>
        <taxon>Alphaproteobacteria</taxon>
        <taxon>Rhodobacterales</taxon>
        <taxon>Paracoccaceae</taxon>
        <taxon>Aliigemmobacter</taxon>
    </lineage>
</organism>
<dbReference type="EMBL" id="SSND01000005">
    <property type="protein sequence ID" value="THD81600.1"/>
    <property type="molecule type" value="Genomic_DNA"/>
</dbReference>
<evidence type="ECO:0000256" key="1">
    <source>
        <dbReference type="ARBA" id="ARBA00022553"/>
    </source>
</evidence>
<reference evidence="4 5" key="1">
    <citation type="submission" date="2019-04" db="EMBL/GenBank/DDBJ databases">
        <title>Draft genome sequence of Gemmobacter aestuarii sp. nov.</title>
        <authorList>
            <person name="Hameed A."/>
            <person name="Lin S.-Y."/>
            <person name="Shahina M."/>
            <person name="Lai W.-A."/>
            <person name="Young C.-C."/>
        </authorList>
    </citation>
    <scope>NUCLEOTIDE SEQUENCE [LARGE SCALE GENOMIC DNA]</scope>
    <source>
        <strain evidence="4 5">CC-PW-75</strain>
    </source>
</reference>
<evidence type="ECO:0000313" key="5">
    <source>
        <dbReference type="Proteomes" id="UP000309450"/>
    </source>
</evidence>
<proteinExistence type="predicted"/>
<dbReference type="SMART" id="SM00448">
    <property type="entry name" value="REC"/>
    <property type="match status" value="1"/>
</dbReference>
<dbReference type="AlphaFoldDB" id="A0A4S3MMM9"/>
<dbReference type="InterPro" id="IPR050595">
    <property type="entry name" value="Bact_response_regulator"/>
</dbReference>
<protein>
    <submittedName>
        <fullName evidence="4">Response regulator</fullName>
    </submittedName>
</protein>